<dbReference type="Pfam" id="PF01909">
    <property type="entry name" value="NTP_transf_2"/>
    <property type="match status" value="1"/>
</dbReference>
<proteinExistence type="predicted"/>
<dbReference type="EMBL" id="JAUCGQ010000001">
    <property type="protein sequence ID" value="MDM7854416.1"/>
    <property type="molecule type" value="Genomic_DNA"/>
</dbReference>
<comment type="caution">
    <text evidence="2">The sequence shown here is derived from an EMBL/GenBank/DDBJ whole genome shotgun (WGS) entry which is preliminary data.</text>
</comment>
<name>A0ABT7SE61_9CELL</name>
<sequence length="275" mass="30706">MTTLEDALAGLQLWPHHVETIRRTAEHLEAQPDVVALLLGGSLAHGFAIEGSDVDIVIVVTEEEFARREASTSLTFLSHDLATYEGGYVDGKYVSLEFLRDVADRAGDATRWGYDNARIVFTRDPELADLLARVVRYPAERVAERRERFVAQLLAWRWYHDQGFQKGDPYLQGISLNRVVLFACRLVLVENAMLYPFHKWAVRVTAGAPNRPAALMDDIAALYGDPTPARVEALVSGLLAHYGIDEAAADRTWGAYFVRDTELSWRAGPPPVDDL</sequence>
<feature type="domain" description="Polymerase nucleotidyl transferase" evidence="1">
    <location>
        <begin position="24"/>
        <end position="65"/>
    </location>
</feature>
<dbReference type="Gene3D" id="3.30.460.10">
    <property type="entry name" value="Beta Polymerase, domain 2"/>
    <property type="match status" value="1"/>
</dbReference>
<keyword evidence="3" id="KW-1185">Reference proteome</keyword>
<protein>
    <submittedName>
        <fullName evidence="2">Nucleotidyltransferase domain-containing protein</fullName>
    </submittedName>
</protein>
<dbReference type="Proteomes" id="UP001529338">
    <property type="component" value="Unassembled WGS sequence"/>
</dbReference>
<dbReference type="RefSeq" id="WP_289454166.1">
    <property type="nucleotide sequence ID" value="NZ_JAUCGQ010000001.1"/>
</dbReference>
<evidence type="ECO:0000313" key="3">
    <source>
        <dbReference type="Proteomes" id="UP001529338"/>
    </source>
</evidence>
<dbReference type="InterPro" id="IPR002934">
    <property type="entry name" value="Polymerase_NTP_transf_dom"/>
</dbReference>
<evidence type="ECO:0000259" key="1">
    <source>
        <dbReference type="Pfam" id="PF01909"/>
    </source>
</evidence>
<gene>
    <name evidence="2" type="ORF">QRT04_05685</name>
</gene>
<dbReference type="SUPFAM" id="SSF81301">
    <property type="entry name" value="Nucleotidyltransferase"/>
    <property type="match status" value="1"/>
</dbReference>
<dbReference type="InterPro" id="IPR043519">
    <property type="entry name" value="NT_sf"/>
</dbReference>
<accession>A0ABT7SE61</accession>
<reference evidence="2 3" key="1">
    <citation type="submission" date="2023-06" db="EMBL/GenBank/DDBJ databases">
        <title>Cellulomonas sp. MW4 Whole genome sequence.</title>
        <authorList>
            <person name="Park S."/>
        </authorList>
    </citation>
    <scope>NUCLEOTIDE SEQUENCE [LARGE SCALE GENOMIC DNA]</scope>
    <source>
        <strain evidence="2 3">MW4</strain>
    </source>
</reference>
<organism evidence="2 3">
    <name type="scientific">Cellulomonas alba</name>
    <dbReference type="NCBI Taxonomy" id="3053467"/>
    <lineage>
        <taxon>Bacteria</taxon>
        <taxon>Bacillati</taxon>
        <taxon>Actinomycetota</taxon>
        <taxon>Actinomycetes</taxon>
        <taxon>Micrococcales</taxon>
        <taxon>Cellulomonadaceae</taxon>
        <taxon>Cellulomonas</taxon>
    </lineage>
</organism>
<evidence type="ECO:0000313" key="2">
    <source>
        <dbReference type="EMBL" id="MDM7854416.1"/>
    </source>
</evidence>